<dbReference type="Gene3D" id="3.40.50.2000">
    <property type="entry name" value="Glycogen Phosphorylase B"/>
    <property type="match status" value="2"/>
</dbReference>
<reference evidence="3" key="1">
    <citation type="submission" date="2018-06" db="EMBL/GenBank/DDBJ databases">
        <authorList>
            <person name="Zhirakovskaya E."/>
        </authorList>
    </citation>
    <scope>NUCLEOTIDE SEQUENCE</scope>
</reference>
<dbReference type="SUPFAM" id="SSF53756">
    <property type="entry name" value="UDP-Glycosyltransferase/glycogen phosphorylase"/>
    <property type="match status" value="1"/>
</dbReference>
<feature type="domain" description="Glycosyl transferase family 1" evidence="1">
    <location>
        <begin position="182"/>
        <end position="335"/>
    </location>
</feature>
<organism evidence="3">
    <name type="scientific">hydrothermal vent metagenome</name>
    <dbReference type="NCBI Taxonomy" id="652676"/>
    <lineage>
        <taxon>unclassified sequences</taxon>
        <taxon>metagenomes</taxon>
        <taxon>ecological metagenomes</taxon>
    </lineage>
</organism>
<sequence>MRVLQLIDSLELGGAERFAVTLANALSSKIELSALCATRKEGGFKESVLNNVEYIFLNKKNRIDINAISRLNKFISKHNIQIIHAHSTSFFLATIIKLLNPKLKIVWHDHFGNSEYLKSRNSTILKLSSLFFYKIIVVNNKLKEWATQKLFCKKVFLMNNFVGTKNVFVKNSALKLHGQYGKRMLCIANLRPQKDHVNLLGAFSIVLKKHPDWTLHLVGKDFKDKYSEMLKQKVSNTNLLVRNVFFYGSVQDVVTVMNQSTIGVLSSKSEGLPISLLEYGFYSLPVIATNVGECNKLIKNKKTGLLVPPKNTDLLASGMLELIKDKKLRNTVAQNLNRVITDSYTEKNNIEYLINLYK</sequence>
<keyword evidence="3" id="KW-0328">Glycosyltransferase</keyword>
<dbReference type="Pfam" id="PF13439">
    <property type="entry name" value="Glyco_transf_4"/>
    <property type="match status" value="1"/>
</dbReference>
<dbReference type="PANTHER" id="PTHR12526:SF630">
    <property type="entry name" value="GLYCOSYLTRANSFERASE"/>
    <property type="match status" value="1"/>
</dbReference>
<dbReference type="PANTHER" id="PTHR12526">
    <property type="entry name" value="GLYCOSYLTRANSFERASE"/>
    <property type="match status" value="1"/>
</dbReference>
<evidence type="ECO:0000313" key="3">
    <source>
        <dbReference type="EMBL" id="VAV85332.1"/>
    </source>
</evidence>
<gene>
    <name evidence="3" type="ORF">MNBD_BACTEROID02-46</name>
</gene>
<dbReference type="GO" id="GO:0016757">
    <property type="term" value="F:glycosyltransferase activity"/>
    <property type="evidence" value="ECO:0007669"/>
    <property type="project" value="UniProtKB-KW"/>
</dbReference>
<keyword evidence="3" id="KW-0808">Transferase</keyword>
<protein>
    <submittedName>
        <fullName evidence="3">Alpha-1,4-N-acetylgalactosamine transferase PglH</fullName>
        <ecNumber evidence="3">2.4.1.-</ecNumber>
    </submittedName>
</protein>
<dbReference type="AlphaFoldDB" id="A0A3B0QYH1"/>
<feature type="domain" description="Glycosyltransferase subfamily 4-like N-terminal" evidence="2">
    <location>
        <begin position="13"/>
        <end position="162"/>
    </location>
</feature>
<proteinExistence type="predicted"/>
<evidence type="ECO:0000259" key="1">
    <source>
        <dbReference type="Pfam" id="PF00534"/>
    </source>
</evidence>
<dbReference type="InterPro" id="IPR001296">
    <property type="entry name" value="Glyco_trans_1"/>
</dbReference>
<dbReference type="InterPro" id="IPR028098">
    <property type="entry name" value="Glyco_trans_4-like_N"/>
</dbReference>
<dbReference type="Pfam" id="PF00534">
    <property type="entry name" value="Glycos_transf_1"/>
    <property type="match status" value="1"/>
</dbReference>
<evidence type="ECO:0000259" key="2">
    <source>
        <dbReference type="Pfam" id="PF13439"/>
    </source>
</evidence>
<dbReference type="EMBL" id="UOEB01000217">
    <property type="protein sequence ID" value="VAV85332.1"/>
    <property type="molecule type" value="Genomic_DNA"/>
</dbReference>
<dbReference type="CDD" id="cd03801">
    <property type="entry name" value="GT4_PimA-like"/>
    <property type="match status" value="1"/>
</dbReference>
<name>A0A3B0QYH1_9ZZZZ</name>
<accession>A0A3B0QYH1</accession>
<dbReference type="EC" id="2.4.1.-" evidence="3"/>